<dbReference type="Pfam" id="PF12685">
    <property type="entry name" value="SpoIIIAH"/>
    <property type="match status" value="1"/>
</dbReference>
<name>A0ABR7F1S2_9FIRM</name>
<feature type="signal peptide" evidence="2">
    <location>
        <begin position="1"/>
        <end position="27"/>
    </location>
</feature>
<dbReference type="InterPro" id="IPR024232">
    <property type="entry name" value="SpoIIIAH"/>
</dbReference>
<evidence type="ECO:0000313" key="3">
    <source>
        <dbReference type="EMBL" id="MBC5667567.1"/>
    </source>
</evidence>
<comment type="caution">
    <text evidence="3">The sequence shown here is derived from an EMBL/GenBank/DDBJ whole genome shotgun (WGS) entry which is preliminary data.</text>
</comment>
<dbReference type="RefSeq" id="WP_021953246.1">
    <property type="nucleotide sequence ID" value="NZ_JACOOZ010000003.1"/>
</dbReference>
<evidence type="ECO:0000313" key="4">
    <source>
        <dbReference type="Proteomes" id="UP000597877"/>
    </source>
</evidence>
<evidence type="ECO:0000256" key="1">
    <source>
        <dbReference type="SAM" id="MobiDB-lite"/>
    </source>
</evidence>
<organism evidence="3 4">
    <name type="scientific">Eubacterium segne</name>
    <dbReference type="NCBI Taxonomy" id="2763045"/>
    <lineage>
        <taxon>Bacteria</taxon>
        <taxon>Bacillati</taxon>
        <taxon>Bacillota</taxon>
        <taxon>Clostridia</taxon>
        <taxon>Eubacteriales</taxon>
        <taxon>Eubacteriaceae</taxon>
        <taxon>Eubacterium</taxon>
    </lineage>
</organism>
<evidence type="ECO:0000256" key="2">
    <source>
        <dbReference type="SAM" id="SignalP"/>
    </source>
</evidence>
<feature type="compositionally biased region" description="Basic and acidic residues" evidence="1">
    <location>
        <begin position="69"/>
        <end position="84"/>
    </location>
</feature>
<reference evidence="3 4" key="1">
    <citation type="submission" date="2020-08" db="EMBL/GenBank/DDBJ databases">
        <title>Genome public.</title>
        <authorList>
            <person name="Liu C."/>
            <person name="Sun Q."/>
        </authorList>
    </citation>
    <scope>NUCLEOTIDE SEQUENCE [LARGE SCALE GENOMIC DNA]</scope>
    <source>
        <strain evidence="3 4">BX4</strain>
    </source>
</reference>
<proteinExistence type="predicted"/>
<protein>
    <submittedName>
        <fullName evidence="3">SpoIIIAH-like family protein</fullName>
    </submittedName>
</protein>
<feature type="chain" id="PRO_5046110884" evidence="2">
    <location>
        <begin position="28"/>
        <end position="214"/>
    </location>
</feature>
<keyword evidence="4" id="KW-1185">Reference proteome</keyword>
<feature type="compositionally biased region" description="Acidic residues" evidence="1">
    <location>
        <begin position="59"/>
        <end position="68"/>
    </location>
</feature>
<dbReference type="Gene3D" id="1.10.287.4300">
    <property type="entry name" value="Stage III sporulation protein AH-like"/>
    <property type="match status" value="1"/>
</dbReference>
<feature type="region of interest" description="Disordered" evidence="1">
    <location>
        <begin position="59"/>
        <end position="85"/>
    </location>
</feature>
<keyword evidence="2" id="KW-0732">Signal</keyword>
<accession>A0ABR7F1S2</accession>
<dbReference type="Proteomes" id="UP000597877">
    <property type="component" value="Unassembled WGS sequence"/>
</dbReference>
<gene>
    <name evidence="3" type="ORF">H8S00_06175</name>
</gene>
<dbReference type="EMBL" id="JACOOZ010000003">
    <property type="protein sequence ID" value="MBC5667567.1"/>
    <property type="molecule type" value="Genomic_DNA"/>
</dbReference>
<dbReference type="InterPro" id="IPR038503">
    <property type="entry name" value="SpoIIIAH_sf"/>
</dbReference>
<sequence>MKKIFKKNQFIVTFLAVLIAVAGYLNYADNADKKKEAAKVNGTTYESVYDGDNLLTGDNDIESLDGEDANNKETKESAGEETTKEPGAAVLTNGTNLASYMAQARLNREQIRSKNKETLLEVINNNDISEGEKKKAVKSMVKLTELNEKENTIETLLKAKGFDDIVVTISDKQADVIISEKEVDDAKRAQIEDVIKRKAGVSVDNITITPTGTK</sequence>